<proteinExistence type="predicted"/>
<protein>
    <submittedName>
        <fullName evidence="1">Uncharacterized protein</fullName>
    </submittedName>
</protein>
<accession>A0A8S5LL26</accession>
<reference evidence="1" key="1">
    <citation type="journal article" date="2021" name="Proc. Natl. Acad. Sci. U.S.A.">
        <title>A Catalog of Tens of Thousands of Viruses from Human Metagenomes Reveals Hidden Associations with Chronic Diseases.</title>
        <authorList>
            <person name="Tisza M.J."/>
            <person name="Buck C.B."/>
        </authorList>
    </citation>
    <scope>NUCLEOTIDE SEQUENCE</scope>
    <source>
        <strain evidence="1">CtcPV5</strain>
    </source>
</reference>
<sequence>MINYNFSSYNVGDLVSVKVDKKKEREPETPYFNDFDDKAKQSHKEFEDAKILYIKLRKCNYTRNDVQAFTGWGFGRIDRLARWYKMSGYGD</sequence>
<evidence type="ECO:0000313" key="1">
    <source>
        <dbReference type="EMBL" id="DAD70543.1"/>
    </source>
</evidence>
<dbReference type="EMBL" id="BK015867">
    <property type="protein sequence ID" value="DAD70543.1"/>
    <property type="molecule type" value="Genomic_DNA"/>
</dbReference>
<organism evidence="1">
    <name type="scientific">Siphoviridae sp. ctcPV5</name>
    <dbReference type="NCBI Taxonomy" id="2827582"/>
    <lineage>
        <taxon>Viruses</taxon>
        <taxon>Duplodnaviria</taxon>
        <taxon>Heunggongvirae</taxon>
        <taxon>Uroviricota</taxon>
        <taxon>Caudoviricetes</taxon>
    </lineage>
</organism>
<name>A0A8S5LL26_9CAUD</name>